<evidence type="ECO:0000256" key="6">
    <source>
        <dbReference type="ARBA" id="ARBA00023143"/>
    </source>
</evidence>
<keyword evidence="11" id="KW-0282">Flagellum</keyword>
<name>A0A7L9U9R0_9BURK</name>
<protein>
    <recommendedName>
        <fullName evidence="4">Flagellar hook-associated protein 1</fullName>
    </recommendedName>
</protein>
<dbReference type="GO" id="GO:0009424">
    <property type="term" value="C:bacterial-type flagellum hook"/>
    <property type="evidence" value="ECO:0007669"/>
    <property type="project" value="InterPro"/>
</dbReference>
<dbReference type="Pfam" id="PF21158">
    <property type="entry name" value="flgK_1st_1"/>
    <property type="match status" value="1"/>
</dbReference>
<keyword evidence="5" id="KW-0964">Secreted</keyword>
<evidence type="ECO:0000256" key="1">
    <source>
        <dbReference type="ARBA" id="ARBA00004365"/>
    </source>
</evidence>
<dbReference type="InterPro" id="IPR049119">
    <property type="entry name" value="FlgK_D2-like"/>
</dbReference>
<dbReference type="Pfam" id="PF21159">
    <property type="entry name" value="FlgK_2nd"/>
    <property type="match status" value="1"/>
</dbReference>
<dbReference type="GO" id="GO:0005198">
    <property type="term" value="F:structural molecule activity"/>
    <property type="evidence" value="ECO:0007669"/>
    <property type="project" value="InterPro"/>
</dbReference>
<feature type="domain" description="Flagellar hook-associated protein FlgK helical" evidence="10">
    <location>
        <begin position="93"/>
        <end position="327"/>
    </location>
</feature>
<evidence type="ECO:0000256" key="2">
    <source>
        <dbReference type="ARBA" id="ARBA00004613"/>
    </source>
</evidence>
<feature type="domain" description="Flagellar hook-associated protein 1 D2-like" evidence="8">
    <location>
        <begin position="342"/>
        <end position="418"/>
    </location>
</feature>
<evidence type="ECO:0000313" key="11">
    <source>
        <dbReference type="EMBL" id="QOL51728.1"/>
    </source>
</evidence>
<dbReference type="PANTHER" id="PTHR30033">
    <property type="entry name" value="FLAGELLAR HOOK-ASSOCIATED PROTEIN 1"/>
    <property type="match status" value="1"/>
</dbReference>
<dbReference type="PANTHER" id="PTHR30033:SF1">
    <property type="entry name" value="FLAGELLAR HOOK-ASSOCIATED PROTEIN 1"/>
    <property type="match status" value="1"/>
</dbReference>
<sequence>MSGNLLSIGKSGLFAAQTALSTTGHNITNANVEGYSRQGVVQATSTAMETGVGFTGTGTKVAEIKRYSDDFLNNQVRTATASGSSLNAYYAQISQIDNLLADTESGLSPAIQNFFSAVQDVTGNGASIPSRQALLSSSETLAASFQQIDARLEEIGDGVNSQIETNVNLINTYAKQIAEINSKIGSYGSIEQRQPNDLLDQRDQLVMELNKHVKATVTAGTNNALNVSIGNGQPLVVGQQAFQLATIKTPTDLTRVTVGYVTGDKVTALPENAVSGGELGGLLEFRNGTLDRVQNSIGRLAIGMAFTVNAQHKLGIDGGGQQGKDFFVQAPAYVAAAVDNASTSTAKVGAVVSDPTQLTDSDYKVESDGSSFYVTRLSDNKRTKVDPYDANGTTRTIDGVDFTISGTAASGDNYLVRPTAYGASGFQLALTDVGQIAAGTPIATSAPIANKGTGLISAGSVSASYFAAPPALPVSLSYDSSAGGQLTGFPAGATVTMTLNGTTTTHTGGSAPFKAGASYSFSGVNITMSGVPSNGDSFSINANVAGTADTRNIQALGALQTKNIFNGGSATYQSAFAQTVSAVGNKTREVQVNASAGEALLKQVQGAASDVSGVNLDEEATNLLKYQQAYQAAGKVMQIANTIFDTLLSIGR</sequence>
<evidence type="ECO:0000259" key="8">
    <source>
        <dbReference type="Pfam" id="PF21158"/>
    </source>
</evidence>
<evidence type="ECO:0000256" key="4">
    <source>
        <dbReference type="ARBA" id="ARBA00016244"/>
    </source>
</evidence>
<dbReference type="SUPFAM" id="SSF64518">
    <property type="entry name" value="Phase 1 flagellin"/>
    <property type="match status" value="2"/>
</dbReference>
<organism evidence="11 12">
    <name type="scientific">Massilia litorea</name>
    <dbReference type="NCBI Taxonomy" id="2769491"/>
    <lineage>
        <taxon>Bacteria</taxon>
        <taxon>Pseudomonadati</taxon>
        <taxon>Pseudomonadota</taxon>
        <taxon>Betaproteobacteria</taxon>
        <taxon>Burkholderiales</taxon>
        <taxon>Oxalobacteraceae</taxon>
        <taxon>Telluria group</taxon>
        <taxon>Massilia</taxon>
    </lineage>
</organism>
<dbReference type="NCBIfam" id="TIGR02492">
    <property type="entry name" value="flgK_ends"/>
    <property type="match status" value="1"/>
</dbReference>
<comment type="subcellular location">
    <subcellularLocation>
        <location evidence="1">Bacterial flagellum</location>
    </subcellularLocation>
    <subcellularLocation>
        <location evidence="2">Secreted</location>
    </subcellularLocation>
</comment>
<dbReference type="Pfam" id="PF06429">
    <property type="entry name" value="Flg_bbr_C"/>
    <property type="match status" value="1"/>
</dbReference>
<evidence type="ECO:0000313" key="12">
    <source>
        <dbReference type="Proteomes" id="UP000593875"/>
    </source>
</evidence>
<keyword evidence="12" id="KW-1185">Reference proteome</keyword>
<accession>A0A7L9U9R0</accession>
<dbReference type="GO" id="GO:0044780">
    <property type="term" value="P:bacterial-type flagellum assembly"/>
    <property type="evidence" value="ECO:0007669"/>
    <property type="project" value="InterPro"/>
</dbReference>
<gene>
    <name evidence="11" type="primary">flgK</name>
    <name evidence="11" type="ORF">LPB04_11010</name>
</gene>
<dbReference type="GO" id="GO:0005576">
    <property type="term" value="C:extracellular region"/>
    <property type="evidence" value="ECO:0007669"/>
    <property type="project" value="UniProtKB-SubCell"/>
</dbReference>
<dbReference type="AlphaFoldDB" id="A0A7L9U9R0"/>
<dbReference type="KEGG" id="mlir:LPB04_11010"/>
<reference evidence="11 12" key="1">
    <citation type="submission" date="2020-10" db="EMBL/GenBank/DDBJ databases">
        <title>Genome sequencing of Massilia sp. LPB0304.</title>
        <authorList>
            <person name="Kim J."/>
        </authorList>
    </citation>
    <scope>NUCLEOTIDE SEQUENCE [LARGE SCALE GENOMIC DNA]</scope>
    <source>
        <strain evidence="11 12">LPB0304</strain>
    </source>
</reference>
<feature type="domain" description="Flagellar basal-body/hook protein C-terminal" evidence="7">
    <location>
        <begin position="611"/>
        <end position="649"/>
    </location>
</feature>
<keyword evidence="11" id="KW-0966">Cell projection</keyword>
<keyword evidence="6" id="KW-0975">Bacterial flagellum</keyword>
<evidence type="ECO:0000259" key="10">
    <source>
        <dbReference type="Pfam" id="PF22638"/>
    </source>
</evidence>
<dbReference type="EMBL" id="CP062941">
    <property type="protein sequence ID" value="QOL51728.1"/>
    <property type="molecule type" value="Genomic_DNA"/>
</dbReference>
<feature type="domain" description="Flagellar hook-associated protein 1 D3" evidence="9">
    <location>
        <begin position="441"/>
        <end position="542"/>
    </location>
</feature>
<evidence type="ECO:0000259" key="7">
    <source>
        <dbReference type="Pfam" id="PF06429"/>
    </source>
</evidence>
<evidence type="ECO:0000259" key="9">
    <source>
        <dbReference type="Pfam" id="PF21159"/>
    </source>
</evidence>
<evidence type="ECO:0000256" key="5">
    <source>
        <dbReference type="ARBA" id="ARBA00022525"/>
    </source>
</evidence>
<dbReference type="Pfam" id="PF22638">
    <property type="entry name" value="FlgK_D1"/>
    <property type="match status" value="1"/>
</dbReference>
<dbReference type="RefSeq" id="WP_193688701.1">
    <property type="nucleotide sequence ID" value="NZ_CP062941.1"/>
</dbReference>
<dbReference type="InterPro" id="IPR049474">
    <property type="entry name" value="FlgK_D3"/>
</dbReference>
<keyword evidence="11" id="KW-0969">Cilium</keyword>
<dbReference type="InterPro" id="IPR002371">
    <property type="entry name" value="FlgK"/>
</dbReference>
<dbReference type="InterPro" id="IPR053927">
    <property type="entry name" value="FlgK_helical"/>
</dbReference>
<dbReference type="InterPro" id="IPR010930">
    <property type="entry name" value="Flg_bb/hook_C_dom"/>
</dbReference>
<dbReference type="Proteomes" id="UP000593875">
    <property type="component" value="Chromosome"/>
</dbReference>
<comment type="similarity">
    <text evidence="3">Belongs to the flagella basal body rod proteins family.</text>
</comment>
<dbReference type="PRINTS" id="PR01005">
    <property type="entry name" value="FLGHOOKAP1"/>
</dbReference>
<evidence type="ECO:0000256" key="3">
    <source>
        <dbReference type="ARBA" id="ARBA00009677"/>
    </source>
</evidence>
<proteinExistence type="inferred from homology"/>